<evidence type="ECO:0000256" key="4">
    <source>
        <dbReference type="ARBA" id="ARBA00022989"/>
    </source>
</evidence>
<accession>A0A0E3ZZM5</accession>
<evidence type="ECO:0000256" key="1">
    <source>
        <dbReference type="ARBA" id="ARBA00004651"/>
    </source>
</evidence>
<dbReference type="PANTHER" id="PTHR30572:SF18">
    <property type="entry name" value="ABC-TYPE MACROLIDE FAMILY EXPORT SYSTEM PERMEASE COMPONENT 2"/>
    <property type="match status" value="1"/>
</dbReference>
<dbReference type="PANTHER" id="PTHR30572">
    <property type="entry name" value="MEMBRANE COMPONENT OF TRANSPORTER-RELATED"/>
    <property type="match status" value="1"/>
</dbReference>
<dbReference type="Pfam" id="PF12704">
    <property type="entry name" value="MacB_PCD"/>
    <property type="match status" value="2"/>
</dbReference>
<evidence type="ECO:0000313" key="9">
    <source>
        <dbReference type="EMBL" id="AKD57638.1"/>
    </source>
</evidence>
<feature type="transmembrane region" description="Helical" evidence="6">
    <location>
        <begin position="344"/>
        <end position="364"/>
    </location>
</feature>
<dbReference type="InterPro" id="IPR050250">
    <property type="entry name" value="Macrolide_Exporter_MacB"/>
</dbReference>
<evidence type="ECO:0000259" key="8">
    <source>
        <dbReference type="Pfam" id="PF12704"/>
    </source>
</evidence>
<dbReference type="PATRIC" id="fig|1379870.5.peg.5373"/>
<feature type="transmembrane region" description="Helical" evidence="6">
    <location>
        <begin position="733"/>
        <end position="752"/>
    </location>
</feature>
<dbReference type="HOGENOM" id="CLU_008713_1_0_10"/>
<feature type="transmembrane region" description="Helical" evidence="6">
    <location>
        <begin position="764"/>
        <end position="784"/>
    </location>
</feature>
<feature type="domain" description="MacB-like periplasmic core" evidence="8">
    <location>
        <begin position="20"/>
        <end position="245"/>
    </location>
</feature>
<gene>
    <name evidence="9" type="ORF">SD10_24830</name>
</gene>
<feature type="transmembrane region" description="Helical" evidence="6">
    <location>
        <begin position="20"/>
        <end position="45"/>
    </location>
</feature>
<feature type="transmembrane region" description="Helical" evidence="6">
    <location>
        <begin position="286"/>
        <end position="307"/>
    </location>
</feature>
<feature type="domain" description="ABC3 transporter permease C-terminal" evidence="7">
    <location>
        <begin position="681"/>
        <end position="794"/>
    </location>
</feature>
<dbReference type="EMBL" id="CP010429">
    <property type="protein sequence ID" value="AKD57638.1"/>
    <property type="molecule type" value="Genomic_DNA"/>
</dbReference>
<feature type="transmembrane region" description="Helical" evidence="6">
    <location>
        <begin position="385"/>
        <end position="403"/>
    </location>
</feature>
<evidence type="ECO:0000256" key="5">
    <source>
        <dbReference type="ARBA" id="ARBA00023136"/>
    </source>
</evidence>
<proteinExistence type="predicted"/>
<dbReference type="GO" id="GO:0005886">
    <property type="term" value="C:plasma membrane"/>
    <property type="evidence" value="ECO:0007669"/>
    <property type="project" value="UniProtKB-SubCell"/>
</dbReference>
<dbReference type="Pfam" id="PF02687">
    <property type="entry name" value="FtsX"/>
    <property type="match status" value="2"/>
</dbReference>
<evidence type="ECO:0000259" key="7">
    <source>
        <dbReference type="Pfam" id="PF02687"/>
    </source>
</evidence>
<dbReference type="RefSeq" id="WP_046577660.1">
    <property type="nucleotide sequence ID" value="NZ_CP010429.1"/>
</dbReference>
<protein>
    <recommendedName>
        <fullName evidence="11">Macrolide ABC transporter permease</fullName>
    </recommendedName>
</protein>
<dbReference type="KEGG" id="srd:SD10_24830"/>
<feature type="transmembrane region" description="Helical" evidence="6">
    <location>
        <begin position="436"/>
        <end position="455"/>
    </location>
</feature>
<evidence type="ECO:0000256" key="3">
    <source>
        <dbReference type="ARBA" id="ARBA00022692"/>
    </source>
</evidence>
<evidence type="ECO:0000256" key="2">
    <source>
        <dbReference type="ARBA" id="ARBA00022475"/>
    </source>
</evidence>
<dbReference type="InterPro" id="IPR003838">
    <property type="entry name" value="ABC3_permease_C"/>
</dbReference>
<evidence type="ECO:0000256" key="6">
    <source>
        <dbReference type="SAM" id="Phobius"/>
    </source>
</evidence>
<dbReference type="GO" id="GO:0022857">
    <property type="term" value="F:transmembrane transporter activity"/>
    <property type="evidence" value="ECO:0007669"/>
    <property type="project" value="TreeGrafter"/>
</dbReference>
<reference evidence="9 10" key="1">
    <citation type="journal article" date="2014" name="Curr. Microbiol.">
        <title>Spirosoma radiotolerans sp. nov., a gamma-radiation-resistant bacterium isolated from gamma ray-irradiated soil.</title>
        <authorList>
            <person name="Lee J.J."/>
            <person name="Srinivasan S."/>
            <person name="Lim S."/>
            <person name="Joe M."/>
            <person name="Im S."/>
            <person name="Bae S.I."/>
            <person name="Park K.R."/>
            <person name="Han J.H."/>
            <person name="Park S.H."/>
            <person name="Joo B.M."/>
            <person name="Park S.J."/>
            <person name="Kim M.K."/>
        </authorList>
    </citation>
    <scope>NUCLEOTIDE SEQUENCE [LARGE SCALE GENOMIC DNA]</scope>
    <source>
        <strain evidence="9 10">DG5A</strain>
    </source>
</reference>
<dbReference type="PROSITE" id="PS51257">
    <property type="entry name" value="PROKAR_LIPOPROTEIN"/>
    <property type="match status" value="1"/>
</dbReference>
<evidence type="ECO:0000313" key="10">
    <source>
        <dbReference type="Proteomes" id="UP000033054"/>
    </source>
</evidence>
<keyword evidence="5 6" id="KW-0472">Membrane</keyword>
<keyword evidence="10" id="KW-1185">Reference proteome</keyword>
<feature type="domain" description="ABC3 transporter permease C-terminal" evidence="7">
    <location>
        <begin position="292"/>
        <end position="413"/>
    </location>
</feature>
<keyword evidence="2" id="KW-1003">Cell membrane</keyword>
<dbReference type="InterPro" id="IPR025857">
    <property type="entry name" value="MacB_PCD"/>
</dbReference>
<name>A0A0E3ZZM5_9BACT</name>
<organism evidence="9 10">
    <name type="scientific">Spirosoma radiotolerans</name>
    <dbReference type="NCBI Taxonomy" id="1379870"/>
    <lineage>
        <taxon>Bacteria</taxon>
        <taxon>Pseudomonadati</taxon>
        <taxon>Bacteroidota</taxon>
        <taxon>Cytophagia</taxon>
        <taxon>Cytophagales</taxon>
        <taxon>Cytophagaceae</taxon>
        <taxon>Spirosoma</taxon>
    </lineage>
</organism>
<feature type="transmembrane region" description="Helical" evidence="6">
    <location>
        <begin position="674"/>
        <end position="697"/>
    </location>
</feature>
<sequence>MFRNFLKISLRNLWRNRKVTLISIVGLSIGLACSLVIFLLVNYMFSFDRYHAKADRTFWVVTDIRQENIVPTDATPRPMGDVLRQELPFVETAARLENVASRVMAVPDGKGGFSKKFDESRNLCFTEPEFFSVFDSEWLSGNPTTALAAPNTVVLTERYAQKYFGSANPIGKVLRFDNQANLTVTGLIKNLPSNTKLRYDAFISYATVPTLLGANGKQAMQDWANVFTVCFVTLREGTPVERLLDAFPVIRKKYLTTPEAKKLDFHAIPLPELDHLPQYGGRSPKAILYALIIVGLFLVVASCINFINVATAHALKRSKEVGVRKAVGSSRWQLVGQFMTETTLITLAAVLLAILLAYLCLPMLNSALAVMNTDISIGSLFRPDLLRWFVALIVGVILLAGLYPSLVLARFNPVAALRGRLTTQQVGGVFVRRGLIVTQFFITQLFIIGVVVMMAQLRHIQKADLGFQKEAILTVPLPASNALKQDVVRTRMEQIAGVEAVSLGADPPVAYRRLPVPFTYDSHTQPEKFPTVVKVADKNYVPLYGIRLLAGRNFRTNDTTNNEALVNETMVRDLGLHSPNDVLGKRINLWGGDKIVVGVVRDFHLGSLNQRIVPATILNYYRENRLASLKLNSTTLPATLKAVESTWNALYPEHVFKANFVDDLLDNFYMTEHILLGLAQVFSLIAILIGCLGLYGLVAFMAESRTKEIGIRKVLGATLPQLVWLFGREFSRLVFIGFALAAPLGWFLMNGWLQGYAYHVHFSWWIFAITLVSAVVITALTVGYESLKAARMDPARSLRTE</sequence>
<evidence type="ECO:0008006" key="11">
    <source>
        <dbReference type="Google" id="ProtNLM"/>
    </source>
</evidence>
<dbReference type="Proteomes" id="UP000033054">
    <property type="component" value="Chromosome"/>
</dbReference>
<dbReference type="OrthoDB" id="5933722at2"/>
<keyword evidence="3 6" id="KW-0812">Transmembrane</keyword>
<dbReference type="STRING" id="1379870.SD10_24830"/>
<dbReference type="AlphaFoldDB" id="A0A0E3ZZM5"/>
<comment type="subcellular location">
    <subcellularLocation>
        <location evidence="1">Cell membrane</location>
        <topology evidence="1">Multi-pass membrane protein</topology>
    </subcellularLocation>
</comment>
<feature type="domain" description="MacB-like periplasmic core" evidence="8">
    <location>
        <begin position="449"/>
        <end position="637"/>
    </location>
</feature>
<keyword evidence="4 6" id="KW-1133">Transmembrane helix</keyword>